<dbReference type="InterPro" id="IPR029056">
    <property type="entry name" value="Ribokinase-like"/>
</dbReference>
<keyword evidence="8 17" id="KW-0521">NADP</keyword>
<feature type="binding site" evidence="18">
    <location>
        <position position="142"/>
    </location>
    <ligand>
        <name>K(+)</name>
        <dbReference type="ChEBI" id="CHEBI:29103"/>
    </ligand>
</feature>
<dbReference type="PROSITE" id="PS51383">
    <property type="entry name" value="YJEF_C_3"/>
    <property type="match status" value="1"/>
</dbReference>
<keyword evidence="12 17" id="KW-0456">Lyase</keyword>
<dbReference type="Pfam" id="PF01256">
    <property type="entry name" value="Carb_kinase"/>
    <property type="match status" value="1"/>
</dbReference>
<dbReference type="PANTHER" id="PTHR12592:SF0">
    <property type="entry name" value="ATP-DEPENDENT (S)-NAD(P)H-HYDRATE DEHYDRATASE"/>
    <property type="match status" value="1"/>
</dbReference>
<dbReference type="PANTHER" id="PTHR12592">
    <property type="entry name" value="ATP-DEPENDENT (S)-NAD(P)H-HYDRATE DEHYDRATASE FAMILY MEMBER"/>
    <property type="match status" value="1"/>
</dbReference>
<organism evidence="22 23">
    <name type="scientific">Candidatus Magnetaquiglobus chichijimensis</name>
    <dbReference type="NCBI Taxonomy" id="3141448"/>
    <lineage>
        <taxon>Bacteria</taxon>
        <taxon>Pseudomonadati</taxon>
        <taxon>Pseudomonadota</taxon>
        <taxon>Magnetococcia</taxon>
        <taxon>Magnetococcales</taxon>
        <taxon>Candidatus Magnetaquicoccaceae</taxon>
        <taxon>Candidatus Magnetaquiglobus</taxon>
    </lineage>
</organism>
<feature type="binding site" evidence="18">
    <location>
        <begin position="146"/>
        <end position="152"/>
    </location>
    <ligand>
        <name>(6S)-NADPHX</name>
        <dbReference type="ChEBI" id="CHEBI:64076"/>
    </ligand>
</feature>
<protein>
    <recommendedName>
        <fullName evidence="19">Bifunctional NAD(P)H-hydrate repair enzyme</fullName>
    </recommendedName>
    <alternativeName>
        <fullName evidence="19">Nicotinamide nucleotide repair protein</fullName>
    </alternativeName>
    <domain>
        <recommendedName>
            <fullName evidence="19">ADP-dependent (S)-NAD(P)H-hydrate dehydratase</fullName>
            <ecNumber evidence="19">4.2.1.136</ecNumber>
        </recommendedName>
        <alternativeName>
            <fullName evidence="19">ADP-dependent NAD(P)HX dehydratase</fullName>
        </alternativeName>
    </domain>
    <domain>
        <recommendedName>
            <fullName evidence="19">NAD(P)H-hydrate epimerase</fullName>
            <ecNumber evidence="19">5.1.99.6</ecNumber>
        </recommendedName>
    </domain>
</protein>
<comment type="catalytic activity">
    <reaction evidence="1 18 19">
        <text>(6R)-NADHX = (6S)-NADHX</text>
        <dbReference type="Rhea" id="RHEA:32215"/>
        <dbReference type="ChEBI" id="CHEBI:64074"/>
        <dbReference type="ChEBI" id="CHEBI:64075"/>
        <dbReference type="EC" id="5.1.99.6"/>
    </reaction>
</comment>
<evidence type="ECO:0000256" key="17">
    <source>
        <dbReference type="HAMAP-Rule" id="MF_01965"/>
    </source>
</evidence>
<comment type="function">
    <text evidence="17">Catalyzes the dehydration of the S-form of NAD(P)HX at the expense of ADP, which is converted to AMP. Together with NAD(P)HX epimerase, which catalyzes the epimerization of the S- and R-forms, the enzyme allows the repair of both epimers of NAD(P)HX, a damaged form of NAD(P)H that is a result of enzymatic or heat-dependent hydration.</text>
</comment>
<feature type="binding site" evidence="17">
    <location>
        <position position="275"/>
    </location>
    <ligand>
        <name>(6S)-NADPHX</name>
        <dbReference type="ChEBI" id="CHEBI:64076"/>
    </ligand>
</feature>
<dbReference type="RefSeq" id="WP_420906503.1">
    <property type="nucleotide sequence ID" value="NZ_BAAFGK010000005.1"/>
</dbReference>
<dbReference type="NCBIfam" id="TIGR00197">
    <property type="entry name" value="yjeF_nterm"/>
    <property type="match status" value="1"/>
</dbReference>
<evidence type="ECO:0000313" key="22">
    <source>
        <dbReference type="EMBL" id="GAB0058779.1"/>
    </source>
</evidence>
<evidence type="ECO:0000256" key="3">
    <source>
        <dbReference type="ARBA" id="ARBA00006001"/>
    </source>
</evidence>
<keyword evidence="13" id="KW-0511">Multifunctional enzyme</keyword>
<evidence type="ECO:0000256" key="9">
    <source>
        <dbReference type="ARBA" id="ARBA00022958"/>
    </source>
</evidence>
<dbReference type="SUPFAM" id="SSF64153">
    <property type="entry name" value="YjeF N-terminal domain-like"/>
    <property type="match status" value="1"/>
</dbReference>
<comment type="similarity">
    <text evidence="17">Belongs to the NnrD/CARKD family.</text>
</comment>
<gene>
    <name evidence="22" type="primary">nnr</name>
    <name evidence="17" type="synonym">nnrD</name>
    <name evidence="18" type="synonym">nnrE</name>
    <name evidence="22" type="ORF">SIID45300_03136</name>
</gene>
<feature type="binding site" evidence="18">
    <location>
        <begin position="69"/>
        <end position="73"/>
    </location>
    <ligand>
        <name>(6S)-NADPHX</name>
        <dbReference type="ChEBI" id="CHEBI:64076"/>
    </ligand>
</feature>
<dbReference type="InterPro" id="IPR000631">
    <property type="entry name" value="CARKD"/>
</dbReference>
<keyword evidence="10 17" id="KW-0520">NAD</keyword>
<evidence type="ECO:0000256" key="19">
    <source>
        <dbReference type="PIRNR" id="PIRNR017184"/>
    </source>
</evidence>
<comment type="similarity">
    <text evidence="4 19">In the C-terminal section; belongs to the NnrD/CARKD family.</text>
</comment>
<dbReference type="EMBL" id="BAAFGK010000005">
    <property type="protein sequence ID" value="GAB0058779.1"/>
    <property type="molecule type" value="Genomic_DNA"/>
</dbReference>
<evidence type="ECO:0000256" key="7">
    <source>
        <dbReference type="ARBA" id="ARBA00022840"/>
    </source>
</evidence>
<feature type="binding site" evidence="18">
    <location>
        <position position="178"/>
    </location>
    <ligand>
        <name>K(+)</name>
        <dbReference type="ChEBI" id="CHEBI:29103"/>
    </ligand>
</feature>
<evidence type="ECO:0000256" key="11">
    <source>
        <dbReference type="ARBA" id="ARBA00023235"/>
    </source>
</evidence>
<reference evidence="22 23" key="1">
    <citation type="submission" date="2024-09" db="EMBL/GenBank/DDBJ databases">
        <title>Draft genome sequence of Candidatus Magnetaquicoccaceae bacterium FCR-1.</title>
        <authorList>
            <person name="Shimoshige H."/>
            <person name="Shimamura S."/>
            <person name="Taoka A."/>
            <person name="Kobayashi H."/>
            <person name="Maekawa T."/>
        </authorList>
    </citation>
    <scope>NUCLEOTIDE SEQUENCE [LARGE SCALE GENOMIC DNA]</scope>
    <source>
        <strain evidence="22 23">FCR-1</strain>
    </source>
</reference>
<comment type="caution">
    <text evidence="22">The sequence shown here is derived from an EMBL/GenBank/DDBJ whole genome shotgun (WGS) entry which is preliminary data.</text>
</comment>
<evidence type="ECO:0000256" key="4">
    <source>
        <dbReference type="ARBA" id="ARBA00009524"/>
    </source>
</evidence>
<feature type="binding site" evidence="18">
    <location>
        <position position="175"/>
    </location>
    <ligand>
        <name>(6S)-NADPHX</name>
        <dbReference type="ChEBI" id="CHEBI:64076"/>
    </ligand>
</feature>
<evidence type="ECO:0000256" key="12">
    <source>
        <dbReference type="ARBA" id="ARBA00023239"/>
    </source>
</evidence>
<feature type="binding site" evidence="17">
    <location>
        <position position="398"/>
    </location>
    <ligand>
        <name>(6S)-NADPHX</name>
        <dbReference type="ChEBI" id="CHEBI:64076"/>
    </ligand>
</feature>
<keyword evidence="11 18" id="KW-0413">Isomerase</keyword>
<evidence type="ECO:0000256" key="16">
    <source>
        <dbReference type="ARBA" id="ARBA00049209"/>
    </source>
</evidence>
<evidence type="ECO:0000313" key="23">
    <source>
        <dbReference type="Proteomes" id="UP001628193"/>
    </source>
</evidence>
<comment type="catalytic activity">
    <reaction evidence="15 17 19">
        <text>(6S)-NADHX + ADP = AMP + phosphate + NADH + H(+)</text>
        <dbReference type="Rhea" id="RHEA:32223"/>
        <dbReference type="ChEBI" id="CHEBI:15378"/>
        <dbReference type="ChEBI" id="CHEBI:43474"/>
        <dbReference type="ChEBI" id="CHEBI:57945"/>
        <dbReference type="ChEBI" id="CHEBI:64074"/>
        <dbReference type="ChEBI" id="CHEBI:456215"/>
        <dbReference type="ChEBI" id="CHEBI:456216"/>
        <dbReference type="EC" id="4.2.1.136"/>
    </reaction>
</comment>
<comment type="function">
    <text evidence="18">Catalyzes the epimerization of the S- and R-forms of NAD(P)HX, a damaged form of NAD(P)H that is a result of enzymatic or heat-dependent hydration. This is a prerequisite for the S-specific NAD(P)H-hydrate dehydratase to allow the repair of both epimers of NAD(P)HX.</text>
</comment>
<evidence type="ECO:0000259" key="20">
    <source>
        <dbReference type="PROSITE" id="PS51383"/>
    </source>
</evidence>
<dbReference type="PROSITE" id="PS51385">
    <property type="entry name" value="YJEF_N"/>
    <property type="match status" value="1"/>
</dbReference>
<dbReference type="PIRSF" id="PIRSF017184">
    <property type="entry name" value="Nnr"/>
    <property type="match status" value="1"/>
</dbReference>
<evidence type="ECO:0000256" key="14">
    <source>
        <dbReference type="ARBA" id="ARBA00025153"/>
    </source>
</evidence>
<evidence type="ECO:0000256" key="5">
    <source>
        <dbReference type="ARBA" id="ARBA00022723"/>
    </source>
</evidence>
<evidence type="ECO:0000259" key="21">
    <source>
        <dbReference type="PROSITE" id="PS51385"/>
    </source>
</evidence>
<dbReference type="InterPro" id="IPR004443">
    <property type="entry name" value="YjeF_N_dom"/>
</dbReference>
<feature type="binding site" evidence="17">
    <location>
        <begin position="435"/>
        <end position="439"/>
    </location>
    <ligand>
        <name>AMP</name>
        <dbReference type="ChEBI" id="CHEBI:456215"/>
    </ligand>
</feature>
<feature type="binding site" evidence="17">
    <location>
        <position position="464"/>
    </location>
    <ligand>
        <name>AMP</name>
        <dbReference type="ChEBI" id="CHEBI:456215"/>
    </ligand>
</feature>
<evidence type="ECO:0000256" key="13">
    <source>
        <dbReference type="ARBA" id="ARBA00023268"/>
    </source>
</evidence>
<keyword evidence="6 17" id="KW-0547">Nucleotide-binding</keyword>
<feature type="domain" description="YjeF C-terminal" evidence="20">
    <location>
        <begin position="240"/>
        <end position="524"/>
    </location>
</feature>
<evidence type="ECO:0000256" key="8">
    <source>
        <dbReference type="ARBA" id="ARBA00022857"/>
    </source>
</evidence>
<name>A0ABQ0CD03_9PROT</name>
<feature type="binding site" evidence="17">
    <location>
        <position position="465"/>
    </location>
    <ligand>
        <name>(6S)-NADPHX</name>
        <dbReference type="ChEBI" id="CHEBI:64076"/>
    </ligand>
</feature>
<feature type="domain" description="YjeF N-terminal" evidence="21">
    <location>
        <begin position="19"/>
        <end position="232"/>
    </location>
</feature>
<keyword evidence="7 17" id="KW-0067">ATP-binding</keyword>
<dbReference type="InterPro" id="IPR036652">
    <property type="entry name" value="YjeF_N_dom_sf"/>
</dbReference>
<dbReference type="Gene3D" id="3.40.1190.20">
    <property type="match status" value="1"/>
</dbReference>
<keyword evidence="9 18" id="KW-0630">Potassium</keyword>
<comment type="cofactor">
    <cofactor evidence="17">
        <name>Mg(2+)</name>
        <dbReference type="ChEBI" id="CHEBI:18420"/>
    </cofactor>
</comment>
<dbReference type="Gene3D" id="3.40.50.10260">
    <property type="entry name" value="YjeF N-terminal domain"/>
    <property type="match status" value="1"/>
</dbReference>
<proteinExistence type="inferred from homology"/>
<evidence type="ECO:0000256" key="6">
    <source>
        <dbReference type="ARBA" id="ARBA00022741"/>
    </source>
</evidence>
<dbReference type="SUPFAM" id="SSF53613">
    <property type="entry name" value="Ribokinase-like"/>
    <property type="match status" value="1"/>
</dbReference>
<accession>A0ABQ0CD03</accession>
<comment type="caution">
    <text evidence="18">Lacks conserved residue(s) required for the propagation of feature annotation.</text>
</comment>
<dbReference type="Proteomes" id="UP001628193">
    <property type="component" value="Unassembled WGS sequence"/>
</dbReference>
<dbReference type="Pfam" id="PF03853">
    <property type="entry name" value="YjeF_N"/>
    <property type="match status" value="1"/>
</dbReference>
<keyword evidence="23" id="KW-1185">Reference proteome</keyword>
<dbReference type="HAMAP" id="MF_01965">
    <property type="entry name" value="NADHX_dehydratase"/>
    <property type="match status" value="1"/>
</dbReference>
<evidence type="ECO:0000256" key="10">
    <source>
        <dbReference type="ARBA" id="ARBA00023027"/>
    </source>
</evidence>
<feature type="binding site" evidence="18">
    <location>
        <position position="70"/>
    </location>
    <ligand>
        <name>K(+)</name>
        <dbReference type="ChEBI" id="CHEBI:29103"/>
    </ligand>
</feature>
<keyword evidence="5 18" id="KW-0479">Metal-binding</keyword>
<dbReference type="EC" id="5.1.99.6" evidence="19"/>
<comment type="cofactor">
    <cofactor evidence="18 19">
        <name>K(+)</name>
        <dbReference type="ChEBI" id="CHEBI:29103"/>
    </cofactor>
    <text evidence="18 19">Binds 1 potassium ion per subunit.</text>
</comment>
<dbReference type="CDD" id="cd01171">
    <property type="entry name" value="YXKO-related"/>
    <property type="match status" value="1"/>
</dbReference>
<evidence type="ECO:0000256" key="1">
    <source>
        <dbReference type="ARBA" id="ARBA00000013"/>
    </source>
</evidence>
<dbReference type="InterPro" id="IPR030677">
    <property type="entry name" value="Nnr"/>
</dbReference>
<evidence type="ECO:0000256" key="18">
    <source>
        <dbReference type="HAMAP-Rule" id="MF_01966"/>
    </source>
</evidence>
<dbReference type="EC" id="4.2.1.136" evidence="19"/>
<dbReference type="NCBIfam" id="TIGR00196">
    <property type="entry name" value="yjeF_cterm"/>
    <property type="match status" value="1"/>
</dbReference>
<evidence type="ECO:0000256" key="15">
    <source>
        <dbReference type="ARBA" id="ARBA00048238"/>
    </source>
</evidence>
<dbReference type="HAMAP" id="MF_01966">
    <property type="entry name" value="NADHX_epimerase"/>
    <property type="match status" value="1"/>
</dbReference>
<feature type="binding site" evidence="17">
    <location>
        <position position="343"/>
    </location>
    <ligand>
        <name>(6S)-NADPHX</name>
        <dbReference type="ChEBI" id="CHEBI:64076"/>
    </ligand>
</feature>
<comment type="catalytic activity">
    <reaction evidence="2 18 19">
        <text>(6R)-NADPHX = (6S)-NADPHX</text>
        <dbReference type="Rhea" id="RHEA:32227"/>
        <dbReference type="ChEBI" id="CHEBI:64076"/>
        <dbReference type="ChEBI" id="CHEBI:64077"/>
        <dbReference type="EC" id="5.1.99.6"/>
    </reaction>
</comment>
<comment type="function">
    <text evidence="14 19">Bifunctional enzyme that catalyzes the epimerization of the S- and R-forms of NAD(P)HX and the dehydration of the S-form of NAD(P)HX at the expense of ADP, which is converted to AMP. This allows the repair of both epimers of NAD(P)HX, a damaged form of NAD(P)H that is a result of enzymatic or heat-dependent hydration.</text>
</comment>
<evidence type="ECO:0000256" key="2">
    <source>
        <dbReference type="ARBA" id="ARBA00000909"/>
    </source>
</evidence>
<comment type="similarity">
    <text evidence="3 19">In the N-terminal section; belongs to the NnrE/AIBP family.</text>
</comment>
<comment type="catalytic activity">
    <reaction evidence="16 17 19">
        <text>(6S)-NADPHX + ADP = AMP + phosphate + NADPH + H(+)</text>
        <dbReference type="Rhea" id="RHEA:32235"/>
        <dbReference type="ChEBI" id="CHEBI:15378"/>
        <dbReference type="ChEBI" id="CHEBI:43474"/>
        <dbReference type="ChEBI" id="CHEBI:57783"/>
        <dbReference type="ChEBI" id="CHEBI:64076"/>
        <dbReference type="ChEBI" id="CHEBI:456215"/>
        <dbReference type="ChEBI" id="CHEBI:456216"/>
        <dbReference type="EC" id="4.2.1.136"/>
    </reaction>
</comment>
<sequence length="525" mass="54900">MAHDLERVASHRLLTSAQMREADRRTIENLGLPGVVLMENAGAAACRILKTRMPEWRERVVVILAGQGNNGGDGFVVGRWLLQSGGRVVVLLLGRGADLKGDARIHHGAFVGQGGVVRELLPGVELADVLHPLLLHCSVVVDAIFGTGLARSVEGLAAELIRLVARSGKPVLAVDIPSGVCADTGRILGCALPARWTVTFAAEKRGHRLYPGAGLVGELIVAPIGIPESFLNIPEHDVALNVTEDLVIPKRSPDAHKGDCGRLLVVAGGVGMEGAAILVAQGAARVGAGLITVATPAAAQPVVTAGLTEAMTLPLPLRASGEPLLDIITKGRFQPDVLAIGPGLGENEQTWELVTAMMAWKELPTLLDADALNVLAGQGERIRHWSIGRRTPLILTPHPGEMARLWGMEVNDVRGDRLAIARRTARDWGVWVVLKGAGSVIAAPDGRAWINATGNPGLAAGGSGDLLTGIIAGLLAQDWPVESAVRAGVWLHGAAADACAAEQGMVGMLAGDLLPHTRRLRNGLG</sequence>
<comment type="subunit">
    <text evidence="17">Homotetramer.</text>
</comment>
<comment type="similarity">
    <text evidence="18">Belongs to the NnrE/AIBP family.</text>
</comment>